<feature type="domain" description="TauD/TfdA-like" evidence="2">
    <location>
        <begin position="10"/>
        <end position="55"/>
    </location>
</feature>
<dbReference type="GO" id="GO:0016491">
    <property type="term" value="F:oxidoreductase activity"/>
    <property type="evidence" value="ECO:0007669"/>
    <property type="project" value="UniProtKB-KW"/>
</dbReference>
<proteinExistence type="predicted"/>
<dbReference type="SUPFAM" id="SSF51197">
    <property type="entry name" value="Clavaminate synthase-like"/>
    <property type="match status" value="1"/>
</dbReference>
<evidence type="ECO:0000256" key="1">
    <source>
        <dbReference type="ARBA" id="ARBA00023002"/>
    </source>
</evidence>
<keyword evidence="4" id="KW-1185">Reference proteome</keyword>
<evidence type="ECO:0000259" key="2">
    <source>
        <dbReference type="Pfam" id="PF02668"/>
    </source>
</evidence>
<evidence type="ECO:0000313" key="4">
    <source>
        <dbReference type="Proteomes" id="UP001347796"/>
    </source>
</evidence>
<dbReference type="Pfam" id="PF02668">
    <property type="entry name" value="TauD"/>
    <property type="match status" value="1"/>
</dbReference>
<name>A0AAN8KLW2_PATCE</name>
<sequence length="88" mass="10123">MHNLAPLSTIPQIEVKQFYAAYNRLGTKLENPSNELWLKLKPGMVLLVDNWRILHDLVLLVNVLFVVAISTEMMPIMHTEDTICCMEN</sequence>
<dbReference type="InterPro" id="IPR003819">
    <property type="entry name" value="TauD/TfdA-like"/>
</dbReference>
<reference evidence="3 4" key="1">
    <citation type="submission" date="2024-01" db="EMBL/GenBank/DDBJ databases">
        <title>The genome of the rayed Mediterranean limpet Patella caerulea (Linnaeus, 1758).</title>
        <authorList>
            <person name="Anh-Thu Weber A."/>
            <person name="Halstead-Nussloch G."/>
        </authorList>
    </citation>
    <scope>NUCLEOTIDE SEQUENCE [LARGE SCALE GENOMIC DNA]</scope>
    <source>
        <strain evidence="3">AATW-2023a</strain>
        <tissue evidence="3">Whole specimen</tissue>
    </source>
</reference>
<organism evidence="3 4">
    <name type="scientific">Patella caerulea</name>
    <name type="common">Rayed Mediterranean limpet</name>
    <dbReference type="NCBI Taxonomy" id="87958"/>
    <lineage>
        <taxon>Eukaryota</taxon>
        <taxon>Metazoa</taxon>
        <taxon>Spiralia</taxon>
        <taxon>Lophotrochozoa</taxon>
        <taxon>Mollusca</taxon>
        <taxon>Gastropoda</taxon>
        <taxon>Patellogastropoda</taxon>
        <taxon>Patelloidea</taxon>
        <taxon>Patellidae</taxon>
        <taxon>Patella</taxon>
    </lineage>
</organism>
<gene>
    <name evidence="3" type="ORF">SNE40_000686</name>
</gene>
<dbReference type="InterPro" id="IPR042098">
    <property type="entry name" value="TauD-like_sf"/>
</dbReference>
<accession>A0AAN8KLW2</accession>
<dbReference type="AlphaFoldDB" id="A0AAN8KLW2"/>
<comment type="caution">
    <text evidence="3">The sequence shown here is derived from an EMBL/GenBank/DDBJ whole genome shotgun (WGS) entry which is preliminary data.</text>
</comment>
<dbReference type="Gene3D" id="3.60.130.10">
    <property type="entry name" value="Clavaminate synthase-like"/>
    <property type="match status" value="1"/>
</dbReference>
<dbReference type="Proteomes" id="UP001347796">
    <property type="component" value="Unassembled WGS sequence"/>
</dbReference>
<dbReference type="EMBL" id="JAZGQO010000001">
    <property type="protein sequence ID" value="KAK6195213.1"/>
    <property type="molecule type" value="Genomic_DNA"/>
</dbReference>
<keyword evidence="1" id="KW-0560">Oxidoreductase</keyword>
<evidence type="ECO:0000313" key="3">
    <source>
        <dbReference type="EMBL" id="KAK6195213.1"/>
    </source>
</evidence>
<protein>
    <recommendedName>
        <fullName evidence="2">TauD/TfdA-like domain-containing protein</fullName>
    </recommendedName>
</protein>